<evidence type="ECO:0000256" key="5">
    <source>
        <dbReference type="SAM" id="MobiDB-lite"/>
    </source>
</evidence>
<keyword evidence="1" id="KW-0479">Metal-binding</keyword>
<dbReference type="GO" id="GO:0008270">
    <property type="term" value="F:zinc ion binding"/>
    <property type="evidence" value="ECO:0007669"/>
    <property type="project" value="UniProtKB-KW"/>
</dbReference>
<feature type="compositionally biased region" description="Polar residues" evidence="5">
    <location>
        <begin position="238"/>
        <end position="249"/>
    </location>
</feature>
<reference evidence="7" key="2">
    <citation type="submission" date="2023-06" db="EMBL/GenBank/DDBJ databases">
        <authorList>
            <consortium name="Lawrence Berkeley National Laboratory"/>
            <person name="Haridas S."/>
            <person name="Hensen N."/>
            <person name="Bonometti L."/>
            <person name="Westerberg I."/>
            <person name="Brannstrom I.O."/>
            <person name="Guillou S."/>
            <person name="Cros-Aarteil S."/>
            <person name="Calhoun S."/>
            <person name="Kuo A."/>
            <person name="Mondo S."/>
            <person name="Pangilinan J."/>
            <person name="Riley R."/>
            <person name="Labutti K."/>
            <person name="Andreopoulos B."/>
            <person name="Lipzen A."/>
            <person name="Chen C."/>
            <person name="Yanf M."/>
            <person name="Daum C."/>
            <person name="Ng V."/>
            <person name="Clum A."/>
            <person name="Steindorff A."/>
            <person name="Ohm R."/>
            <person name="Martin F."/>
            <person name="Silar P."/>
            <person name="Natvig D."/>
            <person name="Lalanne C."/>
            <person name="Gautier V."/>
            <person name="Ament-Velasquez S.L."/>
            <person name="Kruys A."/>
            <person name="Hutchinson M.I."/>
            <person name="Powell A.J."/>
            <person name="Barry K."/>
            <person name="Miller A.N."/>
            <person name="Grigoriev I.V."/>
            <person name="Debuchy R."/>
            <person name="Gladieux P."/>
            <person name="Thoren M.H."/>
            <person name="Johannesson H."/>
        </authorList>
    </citation>
    <scope>NUCLEOTIDE SEQUENCE</scope>
    <source>
        <strain evidence="7">SMH4131-1</strain>
    </source>
</reference>
<evidence type="ECO:0000256" key="1">
    <source>
        <dbReference type="ARBA" id="ARBA00022723"/>
    </source>
</evidence>
<reference evidence="7" key="1">
    <citation type="journal article" date="2023" name="Mol. Phylogenet. Evol.">
        <title>Genome-scale phylogeny and comparative genomics of the fungal order Sordariales.</title>
        <authorList>
            <person name="Hensen N."/>
            <person name="Bonometti L."/>
            <person name="Westerberg I."/>
            <person name="Brannstrom I.O."/>
            <person name="Guillou S."/>
            <person name="Cros-Aarteil S."/>
            <person name="Calhoun S."/>
            <person name="Haridas S."/>
            <person name="Kuo A."/>
            <person name="Mondo S."/>
            <person name="Pangilinan J."/>
            <person name="Riley R."/>
            <person name="LaButti K."/>
            <person name="Andreopoulos B."/>
            <person name="Lipzen A."/>
            <person name="Chen C."/>
            <person name="Yan M."/>
            <person name="Daum C."/>
            <person name="Ng V."/>
            <person name="Clum A."/>
            <person name="Steindorff A."/>
            <person name="Ohm R.A."/>
            <person name="Martin F."/>
            <person name="Silar P."/>
            <person name="Natvig D.O."/>
            <person name="Lalanne C."/>
            <person name="Gautier V."/>
            <person name="Ament-Velasquez S.L."/>
            <person name="Kruys A."/>
            <person name="Hutchinson M.I."/>
            <person name="Powell A.J."/>
            <person name="Barry K."/>
            <person name="Miller A.N."/>
            <person name="Grigoriev I.V."/>
            <person name="Debuchy R."/>
            <person name="Gladieux P."/>
            <person name="Hiltunen Thoren M."/>
            <person name="Johannesson H."/>
        </authorList>
    </citation>
    <scope>NUCLEOTIDE SEQUENCE</scope>
    <source>
        <strain evidence="7">SMH4131-1</strain>
    </source>
</reference>
<sequence length="502" mass="55376">MEAGESGARQSAIPTVNNFDRHDHRSRDRIARPYRDAPAMATAALMNPNAPPYHPHSHSHSHSHSHAHHPSFSYPHPAPPASIPAMISPVDSRRTSDDSDSPHRQSLPSIQEVISGTKQSSGFAPPAPSQTSLPPPSQGLPSPFASSAPSRGFGDVAMDKNPSPRTLHPTSSFSRSETLPAFSDPARPALSNRPAPPPLNTFSSQHSSQHPSPPVKFEQVEAEQRHEREQLSAGYQLHTPTQPTSGLYSQTGRLPPGQLPLSAYPVSPRHIGPTLPSPYESHRPPMYNDEGEYGPHRGSEYKVTLERHFEAWSYVDSLHTVACASRTVFGFSEAHLAAAREQQGSQPIPSRLPTEAEVTHVLENTAMITKKLEEIREMIRHNTELARENGGGRKGFDDEDSSMYGDGLKQSYSITEVKKRRGVGHPNEYTPLASARHSHLKQRAAPPGRCHSCNRIDTPEWRRGPDGARTLCNACGLHYAKLERKRQLEQRSIRPKNSDDRN</sequence>
<comment type="caution">
    <text evidence="7">The sequence shown here is derived from an EMBL/GenBank/DDBJ whole genome shotgun (WGS) entry which is preliminary data.</text>
</comment>
<dbReference type="Gene3D" id="3.30.50.10">
    <property type="entry name" value="Erythroid Transcription Factor GATA-1, subunit A"/>
    <property type="match status" value="1"/>
</dbReference>
<dbReference type="InterPro" id="IPR051140">
    <property type="entry name" value="GATA_TF"/>
</dbReference>
<keyword evidence="8" id="KW-1185">Reference proteome</keyword>
<feature type="compositionally biased region" description="Basic residues" evidence="5">
    <location>
        <begin position="55"/>
        <end position="69"/>
    </location>
</feature>
<gene>
    <name evidence="7" type="ORF">B0T19DRAFT_189293</name>
</gene>
<dbReference type="InterPro" id="IPR000679">
    <property type="entry name" value="Znf_GATA"/>
</dbReference>
<dbReference type="InterPro" id="IPR013088">
    <property type="entry name" value="Znf_NHR/GATA"/>
</dbReference>
<evidence type="ECO:0000313" key="8">
    <source>
        <dbReference type="Proteomes" id="UP001286456"/>
    </source>
</evidence>
<evidence type="ECO:0000256" key="2">
    <source>
        <dbReference type="ARBA" id="ARBA00022771"/>
    </source>
</evidence>
<feature type="compositionally biased region" description="Basic and acidic residues" evidence="5">
    <location>
        <begin position="91"/>
        <end position="103"/>
    </location>
</feature>
<dbReference type="AlphaFoldDB" id="A0AAE0IP61"/>
<dbReference type="PROSITE" id="PS00344">
    <property type="entry name" value="GATA_ZN_FINGER_1"/>
    <property type="match status" value="1"/>
</dbReference>
<feature type="compositionally biased region" description="Polar residues" evidence="5">
    <location>
        <begin position="8"/>
        <end position="18"/>
    </location>
</feature>
<dbReference type="Proteomes" id="UP001286456">
    <property type="component" value="Unassembled WGS sequence"/>
</dbReference>
<dbReference type="GO" id="GO:0006355">
    <property type="term" value="P:regulation of DNA-templated transcription"/>
    <property type="evidence" value="ECO:0007669"/>
    <property type="project" value="InterPro"/>
</dbReference>
<dbReference type="GO" id="GO:0043565">
    <property type="term" value="F:sequence-specific DNA binding"/>
    <property type="evidence" value="ECO:0007669"/>
    <property type="project" value="InterPro"/>
</dbReference>
<feature type="compositionally biased region" description="Pro residues" evidence="5">
    <location>
        <begin position="125"/>
        <end position="138"/>
    </location>
</feature>
<proteinExistence type="predicted"/>
<dbReference type="Pfam" id="PF00320">
    <property type="entry name" value="GATA"/>
    <property type="match status" value="1"/>
</dbReference>
<feature type="domain" description="GATA-type" evidence="6">
    <location>
        <begin position="449"/>
        <end position="501"/>
    </location>
</feature>
<dbReference type="PROSITE" id="PS50114">
    <property type="entry name" value="GATA_ZN_FINGER_2"/>
    <property type="match status" value="1"/>
</dbReference>
<dbReference type="CDD" id="cd00202">
    <property type="entry name" value="ZnF_GATA"/>
    <property type="match status" value="1"/>
</dbReference>
<protein>
    <recommendedName>
        <fullName evidence="6">GATA-type domain-containing protein</fullName>
    </recommendedName>
</protein>
<organism evidence="7 8">
    <name type="scientific">Cercophora scortea</name>
    <dbReference type="NCBI Taxonomy" id="314031"/>
    <lineage>
        <taxon>Eukaryota</taxon>
        <taxon>Fungi</taxon>
        <taxon>Dikarya</taxon>
        <taxon>Ascomycota</taxon>
        <taxon>Pezizomycotina</taxon>
        <taxon>Sordariomycetes</taxon>
        <taxon>Sordariomycetidae</taxon>
        <taxon>Sordariales</taxon>
        <taxon>Lasiosphaeriaceae</taxon>
        <taxon>Cercophora</taxon>
    </lineage>
</organism>
<evidence type="ECO:0000313" key="7">
    <source>
        <dbReference type="EMBL" id="KAK3328377.1"/>
    </source>
</evidence>
<feature type="compositionally biased region" description="Polar residues" evidence="5">
    <location>
        <begin position="168"/>
        <end position="177"/>
    </location>
</feature>
<dbReference type="SMART" id="SM00401">
    <property type="entry name" value="ZnF_GATA"/>
    <property type="match status" value="1"/>
</dbReference>
<evidence type="ECO:0000256" key="3">
    <source>
        <dbReference type="ARBA" id="ARBA00022833"/>
    </source>
</evidence>
<evidence type="ECO:0000256" key="4">
    <source>
        <dbReference type="PROSITE-ProRule" id="PRU00094"/>
    </source>
</evidence>
<dbReference type="EMBL" id="JAUEPO010000003">
    <property type="protein sequence ID" value="KAK3328377.1"/>
    <property type="molecule type" value="Genomic_DNA"/>
</dbReference>
<evidence type="ECO:0000259" key="6">
    <source>
        <dbReference type="PROSITE" id="PS50114"/>
    </source>
</evidence>
<keyword evidence="2 4" id="KW-0863">Zinc-finger</keyword>
<dbReference type="PANTHER" id="PTHR45658:SF123">
    <property type="entry name" value="GATA-TYPE DOMAIN-CONTAINING PROTEIN"/>
    <property type="match status" value="1"/>
</dbReference>
<dbReference type="PANTHER" id="PTHR45658">
    <property type="entry name" value="GATA TRANSCRIPTION FACTOR"/>
    <property type="match status" value="1"/>
</dbReference>
<accession>A0AAE0IP61</accession>
<keyword evidence="3" id="KW-0862">Zinc</keyword>
<name>A0AAE0IP61_9PEZI</name>
<dbReference type="SUPFAM" id="SSF57716">
    <property type="entry name" value="Glucocorticoid receptor-like (DNA-binding domain)"/>
    <property type="match status" value="1"/>
</dbReference>
<feature type="compositionally biased region" description="Basic and acidic residues" evidence="5">
    <location>
        <begin position="19"/>
        <end position="35"/>
    </location>
</feature>
<feature type="compositionally biased region" description="Basic and acidic residues" evidence="5">
    <location>
        <begin position="218"/>
        <end position="230"/>
    </location>
</feature>
<feature type="region of interest" description="Disordered" evidence="5">
    <location>
        <begin position="1"/>
        <end position="249"/>
    </location>
</feature>
<feature type="compositionally biased region" description="Polar residues" evidence="5">
    <location>
        <begin position="104"/>
        <end position="122"/>
    </location>
</feature>